<sequence length="307" mass="34341">MNKSIFITSPTGTLGLALIPRLLSLNYTIYSTTTHDLTSPPAQHLSSLGVNLTQATWDSSSDIFLPILSKCTAIFLNTIITFSSPESEKQQFSRLITLARQAGITQVIYNSAASFSSISQHFPGDFESDVHPIVYTSVQNKQFNETTLRNAGFDSYTILRGANFMQNFLEPKADMYPGLKDSGVWKMPISNTTKLPLVDAEDIAKFAVEAFQDPDRFHGKDINIVGDELRPEEIMRSLSKRSGRELRYQEIEREGAKNDPFVSGGLVVGCMGEFMSREETEEFGVELTSFEKFLKLEEDAVKKTYVK</sequence>
<dbReference type="PANTHER" id="PTHR42748">
    <property type="entry name" value="NITROGEN METABOLITE REPRESSION PROTEIN NMRA FAMILY MEMBER"/>
    <property type="match status" value="1"/>
</dbReference>
<dbReference type="GO" id="GO:0016491">
    <property type="term" value="F:oxidoreductase activity"/>
    <property type="evidence" value="ECO:0007669"/>
    <property type="project" value="UniProtKB-KW"/>
</dbReference>
<dbReference type="PANTHER" id="PTHR42748:SF30">
    <property type="entry name" value="NMRA-LIKE DOMAIN-CONTAINING PROTEIN"/>
    <property type="match status" value="1"/>
</dbReference>
<keyword evidence="3" id="KW-0560">Oxidoreductase</keyword>
<dbReference type="AlphaFoldDB" id="A0AAN7BFH2"/>
<evidence type="ECO:0000313" key="6">
    <source>
        <dbReference type="Proteomes" id="UP001301958"/>
    </source>
</evidence>
<evidence type="ECO:0000313" key="5">
    <source>
        <dbReference type="EMBL" id="KAK4221572.1"/>
    </source>
</evidence>
<evidence type="ECO:0000259" key="4">
    <source>
        <dbReference type="Pfam" id="PF05368"/>
    </source>
</evidence>
<accession>A0AAN7BFH2</accession>
<evidence type="ECO:0000256" key="3">
    <source>
        <dbReference type="ARBA" id="ARBA00023002"/>
    </source>
</evidence>
<dbReference type="Pfam" id="PF05368">
    <property type="entry name" value="NmrA"/>
    <property type="match status" value="1"/>
</dbReference>
<gene>
    <name evidence="5" type="ORF">QBC38DRAFT_491794</name>
</gene>
<name>A0AAN7BFH2_9PEZI</name>
<dbReference type="Proteomes" id="UP001301958">
    <property type="component" value="Unassembled WGS sequence"/>
</dbReference>
<protein>
    <recommendedName>
        <fullName evidence="4">NmrA-like domain-containing protein</fullName>
    </recommendedName>
</protein>
<comment type="similarity">
    <text evidence="1">Belongs to the NmrA-type oxidoreductase family.</text>
</comment>
<evidence type="ECO:0000256" key="2">
    <source>
        <dbReference type="ARBA" id="ARBA00022857"/>
    </source>
</evidence>
<comment type="caution">
    <text evidence="5">The sequence shown here is derived from an EMBL/GenBank/DDBJ whole genome shotgun (WGS) entry which is preliminary data.</text>
</comment>
<reference evidence="5" key="2">
    <citation type="submission" date="2023-05" db="EMBL/GenBank/DDBJ databases">
        <authorList>
            <consortium name="Lawrence Berkeley National Laboratory"/>
            <person name="Steindorff A."/>
            <person name="Hensen N."/>
            <person name="Bonometti L."/>
            <person name="Westerberg I."/>
            <person name="Brannstrom I.O."/>
            <person name="Guillou S."/>
            <person name="Cros-Aarteil S."/>
            <person name="Calhoun S."/>
            <person name="Haridas S."/>
            <person name="Kuo A."/>
            <person name="Mondo S."/>
            <person name="Pangilinan J."/>
            <person name="Riley R."/>
            <person name="Labutti K."/>
            <person name="Andreopoulos B."/>
            <person name="Lipzen A."/>
            <person name="Chen C."/>
            <person name="Yanf M."/>
            <person name="Daum C."/>
            <person name="Ng V."/>
            <person name="Clum A."/>
            <person name="Ohm R."/>
            <person name="Martin F."/>
            <person name="Silar P."/>
            <person name="Natvig D."/>
            <person name="Lalanne C."/>
            <person name="Gautier V."/>
            <person name="Ament-Velasquez S.L."/>
            <person name="Kruys A."/>
            <person name="Hutchinson M.I."/>
            <person name="Powell A.J."/>
            <person name="Barry K."/>
            <person name="Miller A.N."/>
            <person name="Grigoriev I.V."/>
            <person name="Debuchy R."/>
            <person name="Gladieux P."/>
            <person name="Thoren M.H."/>
            <person name="Johannesson H."/>
        </authorList>
    </citation>
    <scope>NUCLEOTIDE SEQUENCE</scope>
    <source>
        <strain evidence="5">CBS 990.96</strain>
    </source>
</reference>
<keyword evidence="6" id="KW-1185">Reference proteome</keyword>
<evidence type="ECO:0000256" key="1">
    <source>
        <dbReference type="ARBA" id="ARBA00006328"/>
    </source>
</evidence>
<dbReference type="SUPFAM" id="SSF51735">
    <property type="entry name" value="NAD(P)-binding Rossmann-fold domains"/>
    <property type="match status" value="1"/>
</dbReference>
<feature type="domain" description="NmrA-like" evidence="4">
    <location>
        <begin position="1"/>
        <end position="261"/>
    </location>
</feature>
<organism evidence="5 6">
    <name type="scientific">Podospora fimiseda</name>
    <dbReference type="NCBI Taxonomy" id="252190"/>
    <lineage>
        <taxon>Eukaryota</taxon>
        <taxon>Fungi</taxon>
        <taxon>Dikarya</taxon>
        <taxon>Ascomycota</taxon>
        <taxon>Pezizomycotina</taxon>
        <taxon>Sordariomycetes</taxon>
        <taxon>Sordariomycetidae</taxon>
        <taxon>Sordariales</taxon>
        <taxon>Podosporaceae</taxon>
        <taxon>Podospora</taxon>
    </lineage>
</organism>
<dbReference type="GO" id="GO:0005634">
    <property type="term" value="C:nucleus"/>
    <property type="evidence" value="ECO:0007669"/>
    <property type="project" value="TreeGrafter"/>
</dbReference>
<keyword evidence="2" id="KW-0521">NADP</keyword>
<dbReference type="InterPro" id="IPR036291">
    <property type="entry name" value="NAD(P)-bd_dom_sf"/>
</dbReference>
<dbReference type="Gene3D" id="3.40.50.720">
    <property type="entry name" value="NAD(P)-binding Rossmann-like Domain"/>
    <property type="match status" value="1"/>
</dbReference>
<dbReference type="InterPro" id="IPR008030">
    <property type="entry name" value="NmrA-like"/>
</dbReference>
<proteinExistence type="inferred from homology"/>
<reference evidence="5" key="1">
    <citation type="journal article" date="2023" name="Mol. Phylogenet. Evol.">
        <title>Genome-scale phylogeny and comparative genomics of the fungal order Sordariales.</title>
        <authorList>
            <person name="Hensen N."/>
            <person name="Bonometti L."/>
            <person name="Westerberg I."/>
            <person name="Brannstrom I.O."/>
            <person name="Guillou S."/>
            <person name="Cros-Aarteil S."/>
            <person name="Calhoun S."/>
            <person name="Haridas S."/>
            <person name="Kuo A."/>
            <person name="Mondo S."/>
            <person name="Pangilinan J."/>
            <person name="Riley R."/>
            <person name="LaButti K."/>
            <person name="Andreopoulos B."/>
            <person name="Lipzen A."/>
            <person name="Chen C."/>
            <person name="Yan M."/>
            <person name="Daum C."/>
            <person name="Ng V."/>
            <person name="Clum A."/>
            <person name="Steindorff A."/>
            <person name="Ohm R.A."/>
            <person name="Martin F."/>
            <person name="Silar P."/>
            <person name="Natvig D.O."/>
            <person name="Lalanne C."/>
            <person name="Gautier V."/>
            <person name="Ament-Velasquez S.L."/>
            <person name="Kruys A."/>
            <person name="Hutchinson M.I."/>
            <person name="Powell A.J."/>
            <person name="Barry K."/>
            <person name="Miller A.N."/>
            <person name="Grigoriev I.V."/>
            <person name="Debuchy R."/>
            <person name="Gladieux P."/>
            <person name="Hiltunen Thoren M."/>
            <person name="Johannesson H."/>
        </authorList>
    </citation>
    <scope>NUCLEOTIDE SEQUENCE</scope>
    <source>
        <strain evidence="5">CBS 990.96</strain>
    </source>
</reference>
<dbReference type="EMBL" id="MU865534">
    <property type="protein sequence ID" value="KAK4221572.1"/>
    <property type="molecule type" value="Genomic_DNA"/>
</dbReference>
<dbReference type="InterPro" id="IPR051164">
    <property type="entry name" value="NmrA-like_oxidored"/>
</dbReference>